<proteinExistence type="predicted"/>
<name>A0ACB9APZ4_CICIN</name>
<organism evidence="1 2">
    <name type="scientific">Cichorium intybus</name>
    <name type="common">Chicory</name>
    <dbReference type="NCBI Taxonomy" id="13427"/>
    <lineage>
        <taxon>Eukaryota</taxon>
        <taxon>Viridiplantae</taxon>
        <taxon>Streptophyta</taxon>
        <taxon>Embryophyta</taxon>
        <taxon>Tracheophyta</taxon>
        <taxon>Spermatophyta</taxon>
        <taxon>Magnoliopsida</taxon>
        <taxon>eudicotyledons</taxon>
        <taxon>Gunneridae</taxon>
        <taxon>Pentapetalae</taxon>
        <taxon>asterids</taxon>
        <taxon>campanulids</taxon>
        <taxon>Asterales</taxon>
        <taxon>Asteraceae</taxon>
        <taxon>Cichorioideae</taxon>
        <taxon>Cichorieae</taxon>
        <taxon>Cichoriinae</taxon>
        <taxon>Cichorium</taxon>
    </lineage>
</organism>
<accession>A0ACB9APZ4</accession>
<dbReference type="EMBL" id="CM042015">
    <property type="protein sequence ID" value="KAI3711453.1"/>
    <property type="molecule type" value="Genomic_DNA"/>
</dbReference>
<reference evidence="2" key="1">
    <citation type="journal article" date="2022" name="Mol. Ecol. Resour.">
        <title>The genomes of chicory, endive, great burdock and yacon provide insights into Asteraceae palaeo-polyploidization history and plant inulin production.</title>
        <authorList>
            <person name="Fan W."/>
            <person name="Wang S."/>
            <person name="Wang H."/>
            <person name="Wang A."/>
            <person name="Jiang F."/>
            <person name="Liu H."/>
            <person name="Zhao H."/>
            <person name="Xu D."/>
            <person name="Zhang Y."/>
        </authorList>
    </citation>
    <scope>NUCLEOTIDE SEQUENCE [LARGE SCALE GENOMIC DNA]</scope>
    <source>
        <strain evidence="2">cv. Punajuju</strain>
    </source>
</reference>
<gene>
    <name evidence="1" type="ORF">L2E82_41555</name>
</gene>
<dbReference type="Proteomes" id="UP001055811">
    <property type="component" value="Linkage Group LG07"/>
</dbReference>
<sequence>MRGIGKREWLINEGYPNTRSATIFTPGIIFIVGKSCLSQVLFRTNAAGFIEYKVHPFWVQKYCLFHECHGTPRCCSCERMEALIANVRQTFQSVSSHVYDLETGEDNWRVNDYLHRLDSCIEVAIQKQKEQLSVEQLEAKLGPLCSHDFALILVPLLKSYLRAHIENLAEKDATEKSDAAREAFLAELAQDSKKRATYVSKHLNKRKNKEYRKVKDSTATSNCESESVDEDSSVDIIKQEDEAMRRKIELEAEERKLKETLEYERRIEDEAKQKHLAKQIKKKFKNASRKTRTEDDDEKRFQADLSKAVRQSLDAFHSHYEGEEESCVTSIESLWHLRRFREEFLNTSTSAHVYVGDQCVTCALHDTFKALNMASTDSKSQPVAPTSLRIALSNLYPHNSFFSRGGTRVVYIGARNMGPVYYILVALPCTLGEIGLVLLHIYRHLLNYTEPTYQRYIVRIIFMVPIAIGTNDVYKTAEAVKPFGGNITREPGALPSITTKITACLDPDGWKTLFVDNIDFLKEEE</sequence>
<protein>
    <submittedName>
        <fullName evidence="1">Uncharacterized protein</fullName>
    </submittedName>
</protein>
<comment type="caution">
    <text evidence="1">The sequence shown here is derived from an EMBL/GenBank/DDBJ whole genome shotgun (WGS) entry which is preliminary data.</text>
</comment>
<evidence type="ECO:0000313" key="1">
    <source>
        <dbReference type="EMBL" id="KAI3711453.1"/>
    </source>
</evidence>
<evidence type="ECO:0000313" key="2">
    <source>
        <dbReference type="Proteomes" id="UP001055811"/>
    </source>
</evidence>
<reference evidence="1 2" key="2">
    <citation type="journal article" date="2022" name="Mol. Ecol. Resour.">
        <title>The genomes of chicory, endive, great burdock and yacon provide insights into Asteraceae paleo-polyploidization history and plant inulin production.</title>
        <authorList>
            <person name="Fan W."/>
            <person name="Wang S."/>
            <person name="Wang H."/>
            <person name="Wang A."/>
            <person name="Jiang F."/>
            <person name="Liu H."/>
            <person name="Zhao H."/>
            <person name="Xu D."/>
            <person name="Zhang Y."/>
        </authorList>
    </citation>
    <scope>NUCLEOTIDE SEQUENCE [LARGE SCALE GENOMIC DNA]</scope>
    <source>
        <strain evidence="2">cv. Punajuju</strain>
        <tissue evidence="1">Leaves</tissue>
    </source>
</reference>
<keyword evidence="2" id="KW-1185">Reference proteome</keyword>